<dbReference type="Pfam" id="PF24604">
    <property type="entry name" value="B-barrel_PelB_C"/>
    <property type="match status" value="1"/>
</dbReference>
<feature type="domain" description="PelB C-terminal" evidence="2">
    <location>
        <begin position="991"/>
        <end position="1296"/>
    </location>
</feature>
<dbReference type="EMBL" id="JAAQOM010000013">
    <property type="protein sequence ID" value="NIA56201.1"/>
    <property type="molecule type" value="Genomic_DNA"/>
</dbReference>
<feature type="compositionally biased region" description="Basic and acidic residues" evidence="1">
    <location>
        <begin position="851"/>
        <end position="860"/>
    </location>
</feature>
<dbReference type="SUPFAM" id="SSF48452">
    <property type="entry name" value="TPR-like"/>
    <property type="match status" value="1"/>
</dbReference>
<dbReference type="Proteomes" id="UP000716322">
    <property type="component" value="Unassembled WGS sequence"/>
</dbReference>
<proteinExistence type="predicted"/>
<evidence type="ECO:0000313" key="4">
    <source>
        <dbReference type="Proteomes" id="UP000716322"/>
    </source>
</evidence>
<feature type="region of interest" description="Disordered" evidence="1">
    <location>
        <begin position="850"/>
        <end position="880"/>
    </location>
</feature>
<dbReference type="InterPro" id="IPR011990">
    <property type="entry name" value="TPR-like_helical_dom_sf"/>
</dbReference>
<dbReference type="Pfam" id="PF13429">
    <property type="entry name" value="TPR_15"/>
    <property type="match status" value="1"/>
</dbReference>
<reference evidence="3 4" key="1">
    <citation type="submission" date="2020-03" db="EMBL/GenBank/DDBJ databases">
        <title>Genome sequence of strain Massilia sp. TW-1.</title>
        <authorList>
            <person name="Chaudhary D.K."/>
        </authorList>
    </citation>
    <scope>NUCLEOTIDE SEQUENCE [LARGE SCALE GENOMIC DNA]</scope>
    <source>
        <strain evidence="3 4">TW-1</strain>
    </source>
</reference>
<feature type="compositionally biased region" description="Low complexity" evidence="1">
    <location>
        <begin position="861"/>
        <end position="872"/>
    </location>
</feature>
<name>A0ABX0PH82_9BURK</name>
<evidence type="ECO:0000256" key="1">
    <source>
        <dbReference type="SAM" id="MobiDB-lite"/>
    </source>
</evidence>
<accession>A0ABX0PH82</accession>
<dbReference type="RefSeq" id="WP_166861790.1">
    <property type="nucleotide sequence ID" value="NZ_JAAQOM010000013.1"/>
</dbReference>
<evidence type="ECO:0000313" key="3">
    <source>
        <dbReference type="EMBL" id="NIA56201.1"/>
    </source>
</evidence>
<comment type="caution">
    <text evidence="3">The sequence shown here is derived from an EMBL/GenBank/DDBJ whole genome shotgun (WGS) entry which is preliminary data.</text>
</comment>
<protein>
    <submittedName>
        <fullName evidence="3">Tetratricopeptide repeat protein</fullName>
    </submittedName>
</protein>
<organism evidence="3 4">
    <name type="scientific">Telluria antibiotica</name>
    <dbReference type="NCBI Taxonomy" id="2717319"/>
    <lineage>
        <taxon>Bacteria</taxon>
        <taxon>Pseudomonadati</taxon>
        <taxon>Pseudomonadota</taxon>
        <taxon>Betaproteobacteria</taxon>
        <taxon>Burkholderiales</taxon>
        <taxon>Oxalobacteraceae</taxon>
        <taxon>Telluria group</taxon>
        <taxon>Telluria</taxon>
    </lineage>
</organism>
<gene>
    <name evidence="3" type="ORF">HAV22_21450</name>
</gene>
<keyword evidence="4" id="KW-1185">Reference proteome</keyword>
<evidence type="ECO:0000259" key="2">
    <source>
        <dbReference type="Pfam" id="PF24604"/>
    </source>
</evidence>
<dbReference type="Gene3D" id="1.25.40.10">
    <property type="entry name" value="Tetratricopeptide repeat domain"/>
    <property type="match status" value="2"/>
</dbReference>
<dbReference type="InterPro" id="IPR057306">
    <property type="entry name" value="B-barrel_PelB_C"/>
</dbReference>
<sequence length="1297" mass="142413">MTSWTVGGLGTSLAVILALAFPRQSIETRLAQSYKNKKPDQLTVGYLEAFLRTNPRSGHLRLKLARELIRLGSVVQARTIIAPLLDSRDPALRSESLWIDVEILEQEMFAAADSPVVWSARSEALKGRIDALVEDAQEPDHLMRLLSKTRSLRFEEQEFAVLTRMATLLRGISAAQYVEAAHIAVELQKPRAAAVLYFRAMGVSDTTEERRENFLQGLFALRSGGLLDEVIPAADNHIGQLANDSTTLLRLIELARSVNRPDAAQRYALDLVRANRLSENHGDADRHITGARPQPGAFIARAAWTLASASPRIFRVGGKDEPGIVNLPFDEQAYETAFSTFLANRDISDARLLAESAVRQRPDDMKWRKRLAQTSEWNSMQRASLSHWLAYARRSGDPEGWSSVLRLAEYLHERAAFEEALTHKIASDPGNPDALQSLARLKAAAGDAKGAISLLRTAASGKVDKNTLKNILETMAAVAERSKRQDDLLYALRRMQSELGQDSGRALRIASTLYQRGDNMGALAAMDAASSAARADDTEFWRTYGQVAILAGSNDLAVRAYAQIIQRDAWSESDITALQEVLQKENPLAASRVAMFGFEKTGNKRLAFDALALMARAGDTGGAIEFLEAMPAERIETLRADPAFLSLEAFVQQAAGRTEQANGTIRRAHVLRPNDPDLRSALMWSLIALHDMTALRRSMQAWAHDAEDQQQLWGPFAAACMTLNRPTDALHWFRKRGFPRNDYLWLMSYADALDAVGQSDLAWRIRRRAWTGLRDPRTLAKGDPDQLAQMRNRIALLAPLFMNADDALRVVQALLRVDVKNLDAPLKLPDAPKSGADLIRQVSAINGADTRSAEANRDRSASPSALFAAPAARKQREDETLGAGAREVALAWAMSHEANDLARAWLATRYSSQIAKPLWAEFSLVLQSNDKVALANLLDTSPDWLPTLDRIEAEQRLDRLPSAQSTAFNALEQLPDSDALHTRFTDLVSTQAPALGAELRSFRQSPLRGTVRSLRAGARAGGNVDVFAESVESMYSTEDPTQLSHALPRDTMLWLLARHTTYTGYVMAGLMYRKAGVHSTGARIEWQEEIVRGTTIVATAGWHMPAIESVLLRVGGQRTGAQVNLTQQFARTEYARLTVGWQRYASLAGTALGHGTNYTLEAGSSLRTDYPNILIRAYASGISTSSNGRTDAQIGRYLPPGAAPGSIPIVPDGDTVFGVSLGIGNSIDGTYSRAFRPFAELGVTSSRMAGTGFNGMIGAVGSVFGSDMLRVRVQRISGTTFNPSGFRQIGVDYKWYF</sequence>